<keyword evidence="8" id="KW-1185">Reference proteome</keyword>
<dbReference type="InterPro" id="IPR016840">
    <property type="entry name" value="Glyco_hydro_43_endo_a_Ara-ase"/>
</dbReference>
<evidence type="ECO:0000256" key="1">
    <source>
        <dbReference type="ARBA" id="ARBA00004834"/>
    </source>
</evidence>
<dbReference type="Gene3D" id="2.115.10.20">
    <property type="entry name" value="Glycosyl hydrolase domain, family 43"/>
    <property type="match status" value="1"/>
</dbReference>
<dbReference type="RefSeq" id="WP_377577631.1">
    <property type="nucleotide sequence ID" value="NZ_JBHTKA010000001.1"/>
</dbReference>
<proteinExistence type="inferred from homology"/>
<dbReference type="SUPFAM" id="SSF75005">
    <property type="entry name" value="Arabinanase/levansucrase/invertase"/>
    <property type="match status" value="1"/>
</dbReference>
<reference evidence="8" key="1">
    <citation type="journal article" date="2019" name="Int. J. Syst. Evol. Microbiol.">
        <title>The Global Catalogue of Microorganisms (GCM) 10K type strain sequencing project: providing services to taxonomists for standard genome sequencing and annotation.</title>
        <authorList>
            <consortium name="The Broad Institute Genomics Platform"/>
            <consortium name="The Broad Institute Genome Sequencing Center for Infectious Disease"/>
            <person name="Wu L."/>
            <person name="Ma J."/>
        </authorList>
    </citation>
    <scope>NUCLEOTIDE SEQUENCE [LARGE SCALE GENOMIC DNA]</scope>
    <source>
        <strain evidence="8">CCUG 58938</strain>
    </source>
</reference>
<dbReference type="PANTHER" id="PTHR43301:SF3">
    <property type="entry name" value="ARABINAN ENDO-1,5-ALPHA-L-ARABINOSIDASE A-RELATED"/>
    <property type="match status" value="1"/>
</dbReference>
<evidence type="ECO:0000256" key="6">
    <source>
        <dbReference type="SAM" id="SignalP"/>
    </source>
</evidence>
<organism evidence="7 8">
    <name type="scientific">Ohtaekwangia kribbensis</name>
    <dbReference type="NCBI Taxonomy" id="688913"/>
    <lineage>
        <taxon>Bacteria</taxon>
        <taxon>Pseudomonadati</taxon>
        <taxon>Bacteroidota</taxon>
        <taxon>Cytophagia</taxon>
        <taxon>Cytophagales</taxon>
        <taxon>Fulvivirgaceae</taxon>
        <taxon>Ohtaekwangia</taxon>
    </lineage>
</organism>
<keyword evidence="4 5" id="KW-0326">Glycosidase</keyword>
<dbReference type="InterPro" id="IPR050727">
    <property type="entry name" value="GH43_arabinanases"/>
</dbReference>
<evidence type="ECO:0000256" key="2">
    <source>
        <dbReference type="ARBA" id="ARBA00009865"/>
    </source>
</evidence>
<feature type="signal peptide" evidence="6">
    <location>
        <begin position="1"/>
        <end position="20"/>
    </location>
</feature>
<dbReference type="Pfam" id="PF04616">
    <property type="entry name" value="Glyco_hydro_43"/>
    <property type="match status" value="1"/>
</dbReference>
<accession>A0ABW3JZE4</accession>
<sequence>MKKIVCILSYVYIITSSLYAQDIRVHDPVLAKDGNTYYLFSTGMGISVFSSNDLQHWQKERPVFDSPPAWAVEAVPGFKGHIWAPDIAFHNGLYYLYYSVSAFGKNTSCIGVATNKTLNPKSPEYKWTDYGKVIESIPGRDLWNAIDPNLAWDDQYQPWLAFGSFWSGIKLAKLNNDLITVANPQEWYTIAKRNRDYKTADANGGDAAIEAPFIFKKNNYYYLFVSFDFCCKGVDSNYKMMVGRSEKIQGPYLDKDGVRMDAGGGTLVLKGNSAWPGVGHNSVYTFDGKDYLVFHGYDAADNGKPRLKILTLQWDSNGWPQASLP</sequence>
<dbReference type="InterPro" id="IPR023296">
    <property type="entry name" value="Glyco_hydro_beta-prop_sf"/>
</dbReference>
<comment type="caution">
    <text evidence="7">The sequence shown here is derived from an EMBL/GenBank/DDBJ whole genome shotgun (WGS) entry which is preliminary data.</text>
</comment>
<gene>
    <name evidence="7" type="ORF">ACFQ21_08520</name>
</gene>
<dbReference type="Proteomes" id="UP001597112">
    <property type="component" value="Unassembled WGS sequence"/>
</dbReference>
<dbReference type="PANTHER" id="PTHR43301">
    <property type="entry name" value="ARABINAN ENDO-1,5-ALPHA-L-ARABINOSIDASE"/>
    <property type="match status" value="1"/>
</dbReference>
<comment type="similarity">
    <text evidence="2 5">Belongs to the glycosyl hydrolase 43 family.</text>
</comment>
<keyword evidence="6" id="KW-0732">Signal</keyword>
<evidence type="ECO:0000256" key="4">
    <source>
        <dbReference type="ARBA" id="ARBA00023295"/>
    </source>
</evidence>
<feature type="chain" id="PRO_5045182390" evidence="6">
    <location>
        <begin position="21"/>
        <end position="325"/>
    </location>
</feature>
<evidence type="ECO:0000256" key="3">
    <source>
        <dbReference type="ARBA" id="ARBA00022801"/>
    </source>
</evidence>
<comment type="pathway">
    <text evidence="1 5">Glycan metabolism; L-arabinan degradation.</text>
</comment>
<evidence type="ECO:0000256" key="5">
    <source>
        <dbReference type="PIRNR" id="PIRNR026534"/>
    </source>
</evidence>
<protein>
    <submittedName>
        <fullName evidence="7">Arabinan endo-1,5-alpha-L-arabinosidase</fullName>
    </submittedName>
</protein>
<dbReference type="EMBL" id="JBHTKA010000001">
    <property type="protein sequence ID" value="MFD0999348.1"/>
    <property type="molecule type" value="Genomic_DNA"/>
</dbReference>
<evidence type="ECO:0000313" key="8">
    <source>
        <dbReference type="Proteomes" id="UP001597112"/>
    </source>
</evidence>
<evidence type="ECO:0000313" key="7">
    <source>
        <dbReference type="EMBL" id="MFD0999348.1"/>
    </source>
</evidence>
<dbReference type="PIRSF" id="PIRSF026534">
    <property type="entry name" value="Endo_alpha-L-arabinosidase"/>
    <property type="match status" value="1"/>
</dbReference>
<name>A0ABW3JZE4_9BACT</name>
<dbReference type="CDD" id="cd18830">
    <property type="entry name" value="GH43_CjArb43A-like"/>
    <property type="match status" value="1"/>
</dbReference>
<keyword evidence="3 5" id="KW-0378">Hydrolase</keyword>
<dbReference type="InterPro" id="IPR006710">
    <property type="entry name" value="Glyco_hydro_43"/>
</dbReference>